<dbReference type="GO" id="GO:0007165">
    <property type="term" value="P:signal transduction"/>
    <property type="evidence" value="ECO:0007669"/>
    <property type="project" value="InterPro"/>
</dbReference>
<gene>
    <name evidence="2" type="ORF">S01H4_17888</name>
</gene>
<name>X1B0G5_9ZZZZ</name>
<protein>
    <recommendedName>
        <fullName evidence="1">TIR domain-containing protein</fullName>
    </recommendedName>
</protein>
<dbReference type="EMBL" id="BART01007902">
    <property type="protein sequence ID" value="GAG65481.1"/>
    <property type="molecule type" value="Genomic_DNA"/>
</dbReference>
<proteinExistence type="predicted"/>
<dbReference type="Pfam" id="PF13676">
    <property type="entry name" value="TIR_2"/>
    <property type="match status" value="1"/>
</dbReference>
<feature type="domain" description="TIR" evidence="1">
    <location>
        <begin position="61"/>
        <end position="173"/>
    </location>
</feature>
<accession>X1B0G5</accession>
<feature type="non-terminal residue" evidence="2">
    <location>
        <position position="436"/>
    </location>
</feature>
<dbReference type="InterPro" id="IPR035897">
    <property type="entry name" value="Toll_tir_struct_dom_sf"/>
</dbReference>
<evidence type="ECO:0000313" key="2">
    <source>
        <dbReference type="EMBL" id="GAG65481.1"/>
    </source>
</evidence>
<organism evidence="2">
    <name type="scientific">marine sediment metagenome</name>
    <dbReference type="NCBI Taxonomy" id="412755"/>
    <lineage>
        <taxon>unclassified sequences</taxon>
        <taxon>metagenomes</taxon>
        <taxon>ecological metagenomes</taxon>
    </lineage>
</organism>
<dbReference type="SUPFAM" id="SSF52200">
    <property type="entry name" value="Toll/Interleukin receptor TIR domain"/>
    <property type="match status" value="1"/>
</dbReference>
<feature type="non-terminal residue" evidence="2">
    <location>
        <position position="1"/>
    </location>
</feature>
<dbReference type="Gene3D" id="3.40.50.10140">
    <property type="entry name" value="Toll/interleukin-1 receptor homology (TIR) domain"/>
    <property type="match status" value="1"/>
</dbReference>
<reference evidence="2" key="1">
    <citation type="journal article" date="2014" name="Front. Microbiol.">
        <title>High frequency of phylogenetically diverse reductive dehalogenase-homologous genes in deep subseafloor sedimentary metagenomes.</title>
        <authorList>
            <person name="Kawai M."/>
            <person name="Futagami T."/>
            <person name="Toyoda A."/>
            <person name="Takaki Y."/>
            <person name="Nishi S."/>
            <person name="Hori S."/>
            <person name="Arai W."/>
            <person name="Tsubouchi T."/>
            <person name="Morono Y."/>
            <person name="Uchiyama I."/>
            <person name="Ito T."/>
            <person name="Fujiyama A."/>
            <person name="Inagaki F."/>
            <person name="Takami H."/>
        </authorList>
    </citation>
    <scope>NUCLEOTIDE SEQUENCE</scope>
    <source>
        <strain evidence="2">Expedition CK06-06</strain>
    </source>
</reference>
<dbReference type="InterPro" id="IPR000157">
    <property type="entry name" value="TIR_dom"/>
</dbReference>
<evidence type="ECO:0000259" key="1">
    <source>
        <dbReference type="Pfam" id="PF13676"/>
    </source>
</evidence>
<comment type="caution">
    <text evidence="2">The sequence shown here is derived from an EMBL/GenBank/DDBJ whole genome shotgun (WGS) entry which is preliminary data.</text>
</comment>
<dbReference type="AlphaFoldDB" id="X1B0G5"/>
<sequence>ANVSFSFSHSNLLFSGSNYQNLIYLQEAIEEVLKKIKVVDNITNNNQESNKIEENIKEPKIFLSYSHENKETADRVDKFFISKGIQLTRDERDAPAYSSLPKFMDTIRDHDYVILLISDAYLKSINCMYEVIQFIQEKKYIEKTFPIIIDKQADIFIKEKHIKYISFWQDRYKRFRNEINKLENTGTWPSHVELDKIDKIQSNIGEFLNNIAELKCFPLDELENTNYKAILDKIGNKINIPQKEEIKSIKDENIWDKEWIKKRHEEALSEMKKNEKLGFVEINMTLTDPENNKFECEKLKETFENIVTNNNKWPLGQLNELIKIYPKNDGIFFEIKDCLSNNLYLYGYIREDGVLYLIHSLSEDAEEYFKYISCELRIDRIVNALLFAIQFYQNLNIKPNSYLVVGIKHGGLKDRCIVRGLVNVRFHDPTPISNED</sequence>